<sequence>MPGHSTSERDSSGRRGRIVLVIWIAGFLVGTASHVLDLVAGGLNTYAQFPTGLRIYWVCLTILDPLTITLLVLRRRTGIVLALAVILSDISVNWAVYLFVSGNPLWGVVNQTVFAAILVSTVPALWRRFRVGRPDEPTAQ</sequence>
<dbReference type="RefSeq" id="WP_114045450.1">
    <property type="nucleotide sequence ID" value="NZ_CP025198.1"/>
</dbReference>
<keyword evidence="1" id="KW-1133">Transmembrane helix</keyword>
<keyword evidence="1" id="KW-0472">Membrane</keyword>
<organism evidence="2 3">
    <name type="scientific">Acidipropionibacterium virtanenii</name>
    <dbReference type="NCBI Taxonomy" id="2057246"/>
    <lineage>
        <taxon>Bacteria</taxon>
        <taxon>Bacillati</taxon>
        <taxon>Actinomycetota</taxon>
        <taxon>Actinomycetes</taxon>
        <taxon>Propionibacteriales</taxon>
        <taxon>Propionibacteriaceae</taxon>
        <taxon>Acidipropionibacterium</taxon>
    </lineage>
</organism>
<gene>
    <name evidence="2" type="ORF">JS278_02460</name>
</gene>
<dbReference type="AlphaFoldDB" id="A0A344UWF0"/>
<protein>
    <submittedName>
        <fullName evidence="2">Uncharacterized protein</fullName>
    </submittedName>
</protein>
<reference evidence="2 3" key="1">
    <citation type="submission" date="2017-12" db="EMBL/GenBank/DDBJ databases">
        <title>The whole genome sequence of the Acidipropionibacterium virtanenii sp. nov. type strain JS278.</title>
        <authorList>
            <person name="Laine P."/>
            <person name="Deptula P."/>
            <person name="Varmanen P."/>
            <person name="Auvinen P."/>
        </authorList>
    </citation>
    <scope>NUCLEOTIDE SEQUENCE [LARGE SCALE GENOMIC DNA]</scope>
    <source>
        <strain evidence="2 3">JS278</strain>
    </source>
</reference>
<evidence type="ECO:0000313" key="3">
    <source>
        <dbReference type="Proteomes" id="UP000251995"/>
    </source>
</evidence>
<feature type="transmembrane region" description="Helical" evidence="1">
    <location>
        <begin position="20"/>
        <end position="43"/>
    </location>
</feature>
<feature type="transmembrane region" description="Helical" evidence="1">
    <location>
        <begin position="80"/>
        <end position="100"/>
    </location>
</feature>
<keyword evidence="1" id="KW-0812">Transmembrane</keyword>
<accession>A0A344UWF0</accession>
<dbReference type="OrthoDB" id="5119582at2"/>
<dbReference type="KEGG" id="acij:JS278_02460"/>
<keyword evidence="3" id="KW-1185">Reference proteome</keyword>
<dbReference type="Proteomes" id="UP000251995">
    <property type="component" value="Chromosome"/>
</dbReference>
<evidence type="ECO:0000313" key="2">
    <source>
        <dbReference type="EMBL" id="AXE39598.1"/>
    </source>
</evidence>
<feature type="transmembrane region" description="Helical" evidence="1">
    <location>
        <begin position="55"/>
        <end position="73"/>
    </location>
</feature>
<evidence type="ECO:0000256" key="1">
    <source>
        <dbReference type="SAM" id="Phobius"/>
    </source>
</evidence>
<proteinExistence type="predicted"/>
<dbReference type="EMBL" id="CP025198">
    <property type="protein sequence ID" value="AXE39598.1"/>
    <property type="molecule type" value="Genomic_DNA"/>
</dbReference>
<feature type="transmembrane region" description="Helical" evidence="1">
    <location>
        <begin position="106"/>
        <end position="126"/>
    </location>
</feature>
<name>A0A344UWF0_9ACTN</name>